<dbReference type="EMBL" id="CP046400">
    <property type="protein sequence ID" value="QGY41968.1"/>
    <property type="molecule type" value="Genomic_DNA"/>
</dbReference>
<dbReference type="Proteomes" id="UP000428328">
    <property type="component" value="Chromosome"/>
</dbReference>
<evidence type="ECO:0000313" key="2">
    <source>
        <dbReference type="Proteomes" id="UP000428328"/>
    </source>
</evidence>
<reference evidence="1 2" key="1">
    <citation type="submission" date="2019-11" db="EMBL/GenBank/DDBJ databases">
        <authorList>
            <person name="Zheng R.K."/>
            <person name="Sun C.M."/>
        </authorList>
    </citation>
    <scope>NUCLEOTIDE SEQUENCE [LARGE SCALE GENOMIC DNA]</scope>
    <source>
        <strain evidence="1 2">SRB007</strain>
    </source>
</reference>
<keyword evidence="2" id="KW-1185">Reference proteome</keyword>
<accession>A0A6I6JLT2</accession>
<gene>
    <name evidence="1" type="ORF">GM415_03040</name>
</gene>
<dbReference type="KEGG" id="psel:GM415_03040"/>
<sequence>MEPLTDECEPCVGCGWCCLRDPCSEAHRRYGYTRRCPALAWDEAGNRYICRLMLDPDEGEEVRRSQHAGQGCYAPLNNWRKDVRNRDDD</sequence>
<proteinExistence type="predicted"/>
<protein>
    <submittedName>
        <fullName evidence="1">Uncharacterized protein</fullName>
    </submittedName>
</protein>
<evidence type="ECO:0000313" key="1">
    <source>
        <dbReference type="EMBL" id="QGY41968.1"/>
    </source>
</evidence>
<dbReference type="AlphaFoldDB" id="A0A6I6JLT2"/>
<name>A0A6I6JLT2_9BACT</name>
<organism evidence="1 2">
    <name type="scientific">Pseudodesulfovibrio cashew</name>
    <dbReference type="NCBI Taxonomy" id="2678688"/>
    <lineage>
        <taxon>Bacteria</taxon>
        <taxon>Pseudomonadati</taxon>
        <taxon>Thermodesulfobacteriota</taxon>
        <taxon>Desulfovibrionia</taxon>
        <taxon>Desulfovibrionales</taxon>
        <taxon>Desulfovibrionaceae</taxon>
    </lineage>
</organism>